<evidence type="ECO:0000313" key="1">
    <source>
        <dbReference type="EMBL" id="RHZ82336.1"/>
    </source>
</evidence>
<dbReference type="Proteomes" id="UP000266861">
    <property type="component" value="Unassembled WGS sequence"/>
</dbReference>
<dbReference type="EMBL" id="PQFF01000102">
    <property type="protein sequence ID" value="RHZ82336.1"/>
    <property type="molecule type" value="Genomic_DNA"/>
</dbReference>
<accession>A0A397J8K9</accession>
<name>A0A397J8K9_9GLOM</name>
<keyword evidence="2" id="KW-1185">Reference proteome</keyword>
<evidence type="ECO:0000313" key="2">
    <source>
        <dbReference type="Proteomes" id="UP000266861"/>
    </source>
</evidence>
<dbReference type="AlphaFoldDB" id="A0A397J8K9"/>
<proteinExistence type="predicted"/>
<sequence length="130" mass="14833">MGVHIFIKEVNIKELIVPFINKECVMGKLSMGVTYCIICIGIEEDDKGKTVNLNNKKEEINIHVVEDKQLTKVIESSGLKVKLTIDMDTCTGYGKVTRCEFISRIIYHITPFFDGEIFETYDKGPVDWLL</sequence>
<comment type="caution">
    <text evidence="1">The sequence shown here is derived from an EMBL/GenBank/DDBJ whole genome shotgun (WGS) entry which is preliminary data.</text>
</comment>
<organism evidence="1 2">
    <name type="scientific">Diversispora epigaea</name>
    <dbReference type="NCBI Taxonomy" id="1348612"/>
    <lineage>
        <taxon>Eukaryota</taxon>
        <taxon>Fungi</taxon>
        <taxon>Fungi incertae sedis</taxon>
        <taxon>Mucoromycota</taxon>
        <taxon>Glomeromycotina</taxon>
        <taxon>Glomeromycetes</taxon>
        <taxon>Diversisporales</taxon>
        <taxon>Diversisporaceae</taxon>
        <taxon>Diversispora</taxon>
    </lineage>
</organism>
<protein>
    <submittedName>
        <fullName evidence="1">Uncharacterized protein</fullName>
    </submittedName>
</protein>
<reference evidence="1 2" key="1">
    <citation type="submission" date="2018-08" db="EMBL/GenBank/DDBJ databases">
        <title>Genome and evolution of the arbuscular mycorrhizal fungus Diversispora epigaea (formerly Glomus versiforme) and its bacterial endosymbionts.</title>
        <authorList>
            <person name="Sun X."/>
            <person name="Fei Z."/>
            <person name="Harrison M."/>
        </authorList>
    </citation>
    <scope>NUCLEOTIDE SEQUENCE [LARGE SCALE GENOMIC DNA]</scope>
    <source>
        <strain evidence="1 2">IT104</strain>
    </source>
</reference>
<gene>
    <name evidence="1" type="ORF">Glove_109g206</name>
</gene>